<dbReference type="EMBL" id="MIPY01000076">
    <property type="protein sequence ID" value="OES23828.1"/>
    <property type="molecule type" value="Genomic_DNA"/>
</dbReference>
<evidence type="ECO:0000313" key="1">
    <source>
        <dbReference type="EMBL" id="OES23828.1"/>
    </source>
</evidence>
<sequence length="42" mass="4707">MISRPGLINHFKSIVKHGFLSQGFNELVQATRRIPSNLSALK</sequence>
<evidence type="ECO:0000313" key="2">
    <source>
        <dbReference type="Proteomes" id="UP000095392"/>
    </source>
</evidence>
<dbReference type="Proteomes" id="UP000095392">
    <property type="component" value="Unassembled WGS sequence"/>
</dbReference>
<protein>
    <recommendedName>
        <fullName evidence="3">Transposase</fullName>
    </recommendedName>
</protein>
<proteinExistence type="predicted"/>
<keyword evidence="2" id="KW-1185">Reference proteome</keyword>
<dbReference type="AlphaFoldDB" id="A0AB36FQ97"/>
<name>A0AB36FQ97_ALTMA</name>
<gene>
    <name evidence="1" type="ORF">BFV95_4913</name>
</gene>
<reference evidence="1 2" key="1">
    <citation type="submission" date="2016-09" db="EMBL/GenBank/DDBJ databases">
        <title>Draft Genome Sequence of four Alteromonas macleodii strains isolated from copper coupons and grown long-term at elevated copper levels.</title>
        <authorList>
            <person name="Cusick K."/>
            <person name="Dale J."/>
            <person name="Little B."/>
            <person name="Biffinger J."/>
        </authorList>
    </citation>
    <scope>NUCLEOTIDE SEQUENCE [LARGE SCALE GENOMIC DNA]</scope>
    <source>
        <strain evidence="1 2">KCP01</strain>
    </source>
</reference>
<evidence type="ECO:0008006" key="3">
    <source>
        <dbReference type="Google" id="ProtNLM"/>
    </source>
</evidence>
<accession>A0AB36FQ97</accession>
<organism evidence="1 2">
    <name type="scientific">Alteromonas macleodii</name>
    <name type="common">Pseudoalteromonas macleodii</name>
    <dbReference type="NCBI Taxonomy" id="28108"/>
    <lineage>
        <taxon>Bacteria</taxon>
        <taxon>Pseudomonadati</taxon>
        <taxon>Pseudomonadota</taxon>
        <taxon>Gammaproteobacteria</taxon>
        <taxon>Alteromonadales</taxon>
        <taxon>Alteromonadaceae</taxon>
        <taxon>Alteromonas/Salinimonas group</taxon>
        <taxon>Alteromonas</taxon>
    </lineage>
</organism>
<comment type="caution">
    <text evidence="1">The sequence shown here is derived from an EMBL/GenBank/DDBJ whole genome shotgun (WGS) entry which is preliminary data.</text>
</comment>